<evidence type="ECO:0000256" key="2">
    <source>
        <dbReference type="ARBA" id="ARBA00022448"/>
    </source>
</evidence>
<dbReference type="GO" id="GO:0005874">
    <property type="term" value="C:microtubule"/>
    <property type="evidence" value="ECO:0007669"/>
    <property type="project" value="UniProtKB-KW"/>
</dbReference>
<comment type="subunit">
    <text evidence="10">Homodimer. The cytoplasmic dynein 1 complex consists of two catalytic heavy chains (HCs) and a number of non-catalytic subunits presented by intermediate chains (ICs).</text>
</comment>
<reference evidence="11" key="1">
    <citation type="submission" date="2023-12" db="EMBL/GenBank/DDBJ databases">
        <title>Genome assembly of Anisodus tanguticus.</title>
        <authorList>
            <person name="Wang Y.-J."/>
        </authorList>
    </citation>
    <scope>NUCLEOTIDE SEQUENCE</scope>
    <source>
        <strain evidence="11">KB-2021</strain>
        <tissue evidence="11">Leaf</tissue>
    </source>
</reference>
<dbReference type="GO" id="GO:0045504">
    <property type="term" value="F:dynein heavy chain binding"/>
    <property type="evidence" value="ECO:0007669"/>
    <property type="project" value="TreeGrafter"/>
</dbReference>
<keyword evidence="8 10" id="KW-0505">Motor protein</keyword>
<keyword evidence="5 10" id="KW-0547">Nucleotide-binding</keyword>
<evidence type="ECO:0000256" key="9">
    <source>
        <dbReference type="ARBA" id="ARBA00023212"/>
    </source>
</evidence>
<evidence type="ECO:0000256" key="6">
    <source>
        <dbReference type="ARBA" id="ARBA00022840"/>
    </source>
</evidence>
<dbReference type="InterPro" id="IPR008467">
    <property type="entry name" value="Dynein1_light_intermed_chain"/>
</dbReference>
<comment type="subcellular location">
    <subcellularLocation>
        <location evidence="1 10">Cytoplasm</location>
        <location evidence="1 10">Cytoskeleton</location>
    </subcellularLocation>
</comment>
<keyword evidence="9 10" id="KW-0206">Cytoskeleton</keyword>
<dbReference type="Pfam" id="PF12755">
    <property type="entry name" value="Vac14_Fab1_bd"/>
    <property type="match status" value="1"/>
</dbReference>
<dbReference type="Pfam" id="PF05783">
    <property type="entry name" value="DLIC"/>
    <property type="match status" value="1"/>
</dbReference>
<protein>
    <recommendedName>
        <fullName evidence="10">Dynein light intermediate chain</fullName>
    </recommendedName>
</protein>
<dbReference type="InterPro" id="IPR016024">
    <property type="entry name" value="ARM-type_fold"/>
</dbReference>
<dbReference type="Gene3D" id="1.25.10.10">
    <property type="entry name" value="Leucine-rich Repeat Variant"/>
    <property type="match status" value="1"/>
</dbReference>
<keyword evidence="7 10" id="KW-0243">Dynein</keyword>
<dbReference type="PANTHER" id="PTHR12688">
    <property type="entry name" value="DYNEIN LIGHT INTERMEDIATE CHAIN"/>
    <property type="match status" value="1"/>
</dbReference>
<keyword evidence="6 10" id="KW-0067">ATP-binding</keyword>
<dbReference type="GO" id="GO:0005524">
    <property type="term" value="F:ATP binding"/>
    <property type="evidence" value="ECO:0007669"/>
    <property type="project" value="UniProtKB-KW"/>
</dbReference>
<gene>
    <name evidence="11" type="ORF">RND71_044073</name>
</gene>
<dbReference type="InterPro" id="IPR011989">
    <property type="entry name" value="ARM-like"/>
</dbReference>
<dbReference type="GO" id="GO:0005868">
    <property type="term" value="C:cytoplasmic dynein complex"/>
    <property type="evidence" value="ECO:0007669"/>
    <property type="project" value="UniProtKB-UniRule"/>
</dbReference>
<evidence type="ECO:0000256" key="7">
    <source>
        <dbReference type="ARBA" id="ARBA00023017"/>
    </source>
</evidence>
<keyword evidence="3 10" id="KW-0963">Cytoplasm</keyword>
<dbReference type="EMBL" id="JAVYJV010000067">
    <property type="protein sequence ID" value="KAK4336987.1"/>
    <property type="molecule type" value="Genomic_DNA"/>
</dbReference>
<dbReference type="AlphaFoldDB" id="A0AAE1QRL1"/>
<evidence type="ECO:0000256" key="10">
    <source>
        <dbReference type="RuleBase" id="RU366047"/>
    </source>
</evidence>
<evidence type="ECO:0000256" key="1">
    <source>
        <dbReference type="ARBA" id="ARBA00004245"/>
    </source>
</evidence>
<accession>A0AAE1QRL1</accession>
<evidence type="ECO:0000256" key="5">
    <source>
        <dbReference type="ARBA" id="ARBA00022741"/>
    </source>
</evidence>
<comment type="caution">
    <text evidence="11">The sequence shown here is derived from an EMBL/GenBank/DDBJ whole genome shotgun (WGS) entry which is preliminary data.</text>
</comment>
<organism evidence="11 12">
    <name type="scientific">Anisodus tanguticus</name>
    <dbReference type="NCBI Taxonomy" id="243964"/>
    <lineage>
        <taxon>Eukaryota</taxon>
        <taxon>Viridiplantae</taxon>
        <taxon>Streptophyta</taxon>
        <taxon>Embryophyta</taxon>
        <taxon>Tracheophyta</taxon>
        <taxon>Spermatophyta</taxon>
        <taxon>Magnoliopsida</taxon>
        <taxon>eudicotyledons</taxon>
        <taxon>Gunneridae</taxon>
        <taxon>Pentapetalae</taxon>
        <taxon>asterids</taxon>
        <taxon>lamiids</taxon>
        <taxon>Solanales</taxon>
        <taxon>Solanaceae</taxon>
        <taxon>Solanoideae</taxon>
        <taxon>Hyoscyameae</taxon>
        <taxon>Anisodus</taxon>
    </lineage>
</organism>
<dbReference type="Proteomes" id="UP001291623">
    <property type="component" value="Unassembled WGS sequence"/>
</dbReference>
<keyword evidence="12" id="KW-1185">Reference proteome</keyword>
<dbReference type="GO" id="GO:0000226">
    <property type="term" value="P:microtubule cytoskeleton organization"/>
    <property type="evidence" value="ECO:0007669"/>
    <property type="project" value="TreeGrafter"/>
</dbReference>
<dbReference type="GO" id="GO:0007018">
    <property type="term" value="P:microtubule-based movement"/>
    <property type="evidence" value="ECO:0007669"/>
    <property type="project" value="InterPro"/>
</dbReference>
<dbReference type="InterPro" id="IPR022780">
    <property type="entry name" value="Dynein_light_int_chain"/>
</dbReference>
<sequence length="184" mass="20898">MANPWDIMDSLEQWSKVLENHVKNLNMDPNKLNGYKKQLSKRYQEYISPGDEIEGLVSSQIKSRKLDSEDIEEEEILEGDVLINNLGLDIVVVITKTDYMSNLEKEYDYKEESFDFIQQAIHIKAIIKTLSDLATSTNPNSRKGGVIGLASVAVALGPDLEEEYIEQTIRPMFASLDDQDSQVR</sequence>
<evidence type="ECO:0000313" key="11">
    <source>
        <dbReference type="EMBL" id="KAK4336987.1"/>
    </source>
</evidence>
<keyword evidence="2 10" id="KW-0813">Transport</keyword>
<comment type="similarity">
    <text evidence="10">Belongs to the dynein light intermediate chain family.</text>
</comment>
<evidence type="ECO:0000313" key="12">
    <source>
        <dbReference type="Proteomes" id="UP001291623"/>
    </source>
</evidence>
<name>A0AAE1QRL1_9SOLA</name>
<evidence type="ECO:0000256" key="4">
    <source>
        <dbReference type="ARBA" id="ARBA00022701"/>
    </source>
</evidence>
<keyword evidence="4 10" id="KW-0493">Microtubule</keyword>
<dbReference type="PANTHER" id="PTHR12688:SF0">
    <property type="entry name" value="DYNEIN LIGHT INTERMEDIATE CHAIN"/>
    <property type="match status" value="1"/>
</dbReference>
<proteinExistence type="inferred from homology"/>
<comment type="function">
    <text evidence="10">Acts as one of several non-catalytic accessory components of the cytoplasmic dynein 1 complex that are thought to be involved in linking dynein to cargos and to adapter proteins that regulate dynein function. Cytoplasmic dynein 1 acts as a motor for the intracellular retrograde motility of vesicles and organelles along microtubules. May play a role in binding dynein to membranous organelles or chromosomes.</text>
</comment>
<evidence type="ECO:0000256" key="3">
    <source>
        <dbReference type="ARBA" id="ARBA00022490"/>
    </source>
</evidence>
<dbReference type="SUPFAM" id="SSF48371">
    <property type="entry name" value="ARM repeat"/>
    <property type="match status" value="1"/>
</dbReference>
<evidence type="ECO:0000256" key="8">
    <source>
        <dbReference type="ARBA" id="ARBA00023175"/>
    </source>
</evidence>